<organism evidence="1 2">
    <name type="scientific">Nelumbo nucifera</name>
    <name type="common">Sacred lotus</name>
    <dbReference type="NCBI Taxonomy" id="4432"/>
    <lineage>
        <taxon>Eukaryota</taxon>
        <taxon>Viridiplantae</taxon>
        <taxon>Streptophyta</taxon>
        <taxon>Embryophyta</taxon>
        <taxon>Tracheophyta</taxon>
        <taxon>Spermatophyta</taxon>
        <taxon>Magnoliopsida</taxon>
        <taxon>Proteales</taxon>
        <taxon>Nelumbonaceae</taxon>
        <taxon>Nelumbo</taxon>
    </lineage>
</organism>
<gene>
    <name evidence="1" type="ORF">HUJ06_024871</name>
</gene>
<evidence type="ECO:0000313" key="1">
    <source>
        <dbReference type="EMBL" id="DAD23408.1"/>
    </source>
</evidence>
<keyword evidence="2" id="KW-1185">Reference proteome</keyword>
<reference evidence="1 2" key="1">
    <citation type="journal article" date="2020" name="Mol. Biol. Evol.">
        <title>Distinct Expression and Methylation Patterns for Genes with Different Fates following a Single Whole-Genome Duplication in Flowering Plants.</title>
        <authorList>
            <person name="Shi T."/>
            <person name="Rahmani R.S."/>
            <person name="Gugger P.F."/>
            <person name="Wang M."/>
            <person name="Li H."/>
            <person name="Zhang Y."/>
            <person name="Li Z."/>
            <person name="Wang Q."/>
            <person name="Van de Peer Y."/>
            <person name="Marchal K."/>
            <person name="Chen J."/>
        </authorList>
    </citation>
    <scope>NUCLEOTIDE SEQUENCE [LARGE SCALE GENOMIC DNA]</scope>
    <source>
        <tissue evidence="1">Leaf</tissue>
    </source>
</reference>
<comment type="caution">
    <text evidence="1">The sequence shown here is derived from an EMBL/GenBank/DDBJ whole genome shotgun (WGS) entry which is preliminary data.</text>
</comment>
<dbReference type="AlphaFoldDB" id="A0A822Y180"/>
<name>A0A822Y180_NELNU</name>
<dbReference type="EMBL" id="DUZY01000001">
    <property type="protein sequence ID" value="DAD23408.1"/>
    <property type="molecule type" value="Genomic_DNA"/>
</dbReference>
<sequence>MSVATIIAGLVDAKEGLVVAIGSSGHHAGSGSVSASAAGGEYPVLPTTSPSILFFSLCWLPWKQKKSAMTMRKRWKMEMEIWADICCWAIKHCSFP</sequence>
<accession>A0A822Y180</accession>
<dbReference type="Proteomes" id="UP000607653">
    <property type="component" value="Unassembled WGS sequence"/>
</dbReference>
<proteinExistence type="predicted"/>
<evidence type="ECO:0000313" key="2">
    <source>
        <dbReference type="Proteomes" id="UP000607653"/>
    </source>
</evidence>
<protein>
    <submittedName>
        <fullName evidence="1">Uncharacterized protein</fullName>
    </submittedName>
</protein>